<dbReference type="Proteomes" id="UP000054324">
    <property type="component" value="Unassembled WGS sequence"/>
</dbReference>
<dbReference type="OrthoDB" id="10261947at2759"/>
<proteinExistence type="predicted"/>
<sequence>MNSGGPAQATLDGSAAEFVPSEELQQQINKRAAFLQVSKMIEPVFLEKGKNFHSQLSQIRGLLSSTTVNAPYLVGEVIGSLTTSSPEHAPVGFRFFKELRSVISDHAGHELEAGLFKSVHETTRAMLTNNAFQQMITKCATVTSAPAVSSVCDEAGDLPKQTDDITITNRAFGLTTFLNLLITRLNLPESPEACVCTPPILPCVDLCQLVELACHVQAGHPRTPSANEPVISELDIFNLRNWTGLFHQLCDSFYQSMMFFNCALMELNSRINDGTWNHSGSLGDQHSKPGQVENGFEHGAQLSCSLTELLLRMRGLLLDEQIPLKVTRSTILDILLCANQLTALSFTNWPEASSVELGFSESEGDEVYESYQRFLEETKQVTSS</sequence>
<protein>
    <submittedName>
        <fullName evidence="1">Uncharacterized protein</fullName>
    </submittedName>
</protein>
<keyword evidence="2" id="KW-1185">Reference proteome</keyword>
<dbReference type="CTD" id="20321397"/>
<dbReference type="STRING" id="6198.A0A074ZDG9"/>
<dbReference type="RefSeq" id="XP_009170938.1">
    <property type="nucleotide sequence ID" value="XM_009172674.1"/>
</dbReference>
<dbReference type="GeneID" id="20321397"/>
<organism evidence="1 2">
    <name type="scientific">Opisthorchis viverrini</name>
    <name type="common">Southeast Asian liver fluke</name>
    <dbReference type="NCBI Taxonomy" id="6198"/>
    <lineage>
        <taxon>Eukaryota</taxon>
        <taxon>Metazoa</taxon>
        <taxon>Spiralia</taxon>
        <taxon>Lophotrochozoa</taxon>
        <taxon>Platyhelminthes</taxon>
        <taxon>Trematoda</taxon>
        <taxon>Digenea</taxon>
        <taxon>Opisthorchiida</taxon>
        <taxon>Opisthorchiata</taxon>
        <taxon>Opisthorchiidae</taxon>
        <taxon>Opisthorchis</taxon>
    </lineage>
</organism>
<evidence type="ECO:0000313" key="1">
    <source>
        <dbReference type="EMBL" id="KER25346.1"/>
    </source>
</evidence>
<gene>
    <name evidence="1" type="ORF">T265_07218</name>
</gene>
<dbReference type="EMBL" id="KL596780">
    <property type="protein sequence ID" value="KER25346.1"/>
    <property type="molecule type" value="Genomic_DNA"/>
</dbReference>
<accession>A0A074ZDG9</accession>
<name>A0A074ZDG9_OPIVI</name>
<dbReference type="AlphaFoldDB" id="A0A074ZDG9"/>
<evidence type="ECO:0000313" key="2">
    <source>
        <dbReference type="Proteomes" id="UP000054324"/>
    </source>
</evidence>
<reference evidence="1 2" key="1">
    <citation type="submission" date="2013-11" db="EMBL/GenBank/DDBJ databases">
        <title>Opisthorchis viverrini - life in the bile duct.</title>
        <authorList>
            <person name="Young N.D."/>
            <person name="Nagarajan N."/>
            <person name="Lin S.J."/>
            <person name="Korhonen P.K."/>
            <person name="Jex A.R."/>
            <person name="Hall R.S."/>
            <person name="Safavi-Hemami H."/>
            <person name="Kaewkong W."/>
            <person name="Bertrand D."/>
            <person name="Gao S."/>
            <person name="Seet Q."/>
            <person name="Wongkham S."/>
            <person name="Teh B.T."/>
            <person name="Wongkham C."/>
            <person name="Intapan P.M."/>
            <person name="Maleewong W."/>
            <person name="Yang X."/>
            <person name="Hu M."/>
            <person name="Wang Z."/>
            <person name="Hofmann A."/>
            <person name="Sternberg P.W."/>
            <person name="Tan P."/>
            <person name="Wang J."/>
            <person name="Gasser R.B."/>
        </authorList>
    </citation>
    <scope>NUCLEOTIDE SEQUENCE [LARGE SCALE GENOMIC DNA]</scope>
</reference>
<dbReference type="KEGG" id="ovi:T265_07218"/>